<feature type="chain" id="PRO_5008391743" description="Lipoprotein" evidence="1">
    <location>
        <begin position="20"/>
        <end position="134"/>
    </location>
</feature>
<evidence type="ECO:0008006" key="4">
    <source>
        <dbReference type="Google" id="ProtNLM"/>
    </source>
</evidence>
<dbReference type="InterPro" id="IPR039366">
    <property type="entry name" value="Pilotin"/>
</dbReference>
<dbReference type="PANTHER" id="PTHR38013">
    <property type="entry name" value="GLYCOPROTEIN/POLYSACCHARIDE METABOLISM"/>
    <property type="match status" value="1"/>
</dbReference>
<dbReference type="EMBL" id="CP015878">
    <property type="protein sequence ID" value="ANI16876.1"/>
    <property type="molecule type" value="Genomic_DNA"/>
</dbReference>
<sequence length="134" mass="14239">MKLTALPLLFMTGVLAACASNSPSQSASLSGEVFYLQRIALPPGAQVSVSLQDVSLADVPAVELASQTLPGGQQVPVAFKLDYDPQRVQPGHSYAVSARIENAGKLLFISTERHSVKLDGSDPQPLRIRVDAVR</sequence>
<reference evidence="2 3" key="1">
    <citation type="submission" date="2016-05" db="EMBL/GenBank/DDBJ databases">
        <title>Genome Sequence of Pseudomonas citronellolis Strain SJTE-3, an Estrogens and Persistent Organic Pollutants degradation strain.</title>
        <authorList>
            <person name="Liang R."/>
        </authorList>
    </citation>
    <scope>NUCLEOTIDE SEQUENCE [LARGE SCALE GENOMIC DNA]</scope>
    <source>
        <strain evidence="2 3">SJTE-3</strain>
    </source>
</reference>
<evidence type="ECO:0000256" key="1">
    <source>
        <dbReference type="SAM" id="SignalP"/>
    </source>
</evidence>
<keyword evidence="1" id="KW-0732">Signal</keyword>
<feature type="signal peptide" evidence="1">
    <location>
        <begin position="1"/>
        <end position="19"/>
    </location>
</feature>
<name>A0A1A9KGD8_9PSED</name>
<gene>
    <name evidence="2" type="ORF">A9C11_24165</name>
</gene>
<dbReference type="RefSeq" id="WP_064584105.1">
    <property type="nucleotide sequence ID" value="NZ_CP015878.1"/>
</dbReference>
<organism evidence="2 3">
    <name type="scientific">Pseudomonas citronellolis</name>
    <dbReference type="NCBI Taxonomy" id="53408"/>
    <lineage>
        <taxon>Bacteria</taxon>
        <taxon>Pseudomonadati</taxon>
        <taxon>Pseudomonadota</taxon>
        <taxon>Gammaproteobacteria</taxon>
        <taxon>Pseudomonadales</taxon>
        <taxon>Pseudomonadaceae</taxon>
        <taxon>Pseudomonas</taxon>
    </lineage>
</organism>
<accession>A0A1A9KGD8</accession>
<dbReference type="Pfam" id="PF09619">
    <property type="entry name" value="YscW"/>
    <property type="match status" value="1"/>
</dbReference>
<protein>
    <recommendedName>
        <fullName evidence="4">Lipoprotein</fullName>
    </recommendedName>
</protein>
<dbReference type="AlphaFoldDB" id="A0A1A9KGD8"/>
<evidence type="ECO:0000313" key="2">
    <source>
        <dbReference type="EMBL" id="ANI16876.1"/>
    </source>
</evidence>
<dbReference type="PANTHER" id="PTHR38013:SF1">
    <property type="entry name" value="GLYCOPROTEIN_POLYSACCHARIDE METABOLISM"/>
    <property type="match status" value="1"/>
</dbReference>
<evidence type="ECO:0000313" key="3">
    <source>
        <dbReference type="Proteomes" id="UP000077748"/>
    </source>
</evidence>
<dbReference type="Proteomes" id="UP000077748">
    <property type="component" value="Chromosome"/>
</dbReference>
<dbReference type="PROSITE" id="PS51257">
    <property type="entry name" value="PROKAR_LIPOPROTEIN"/>
    <property type="match status" value="1"/>
</dbReference>
<dbReference type="InterPro" id="IPR053196">
    <property type="entry name" value="Lipoprotein_YbaY-like"/>
</dbReference>
<proteinExistence type="predicted"/>